<feature type="transmembrane region" description="Helical" evidence="1">
    <location>
        <begin position="172"/>
        <end position="194"/>
    </location>
</feature>
<dbReference type="InterPro" id="IPR007820">
    <property type="entry name" value="AbrB_fam"/>
</dbReference>
<feature type="transmembrane region" description="Helical" evidence="1">
    <location>
        <begin position="143"/>
        <end position="160"/>
    </location>
</feature>
<dbReference type="Proteomes" id="UP000608345">
    <property type="component" value="Unassembled WGS sequence"/>
</dbReference>
<reference evidence="2" key="1">
    <citation type="journal article" date="2014" name="Int. J. Syst. Evol. Microbiol.">
        <title>Complete genome sequence of Corynebacterium casei LMG S-19264T (=DSM 44701T), isolated from a smear-ripened cheese.</title>
        <authorList>
            <consortium name="US DOE Joint Genome Institute (JGI-PGF)"/>
            <person name="Walter F."/>
            <person name="Albersmeier A."/>
            <person name="Kalinowski J."/>
            <person name="Ruckert C."/>
        </authorList>
    </citation>
    <scope>NUCLEOTIDE SEQUENCE</scope>
    <source>
        <strain evidence="2">KCTC 23732</strain>
    </source>
</reference>
<name>A0A918JIP2_9BURK</name>
<organism evidence="2 3">
    <name type="scientific">Advenella faeciporci</name>
    <dbReference type="NCBI Taxonomy" id="797535"/>
    <lineage>
        <taxon>Bacteria</taxon>
        <taxon>Pseudomonadati</taxon>
        <taxon>Pseudomonadota</taxon>
        <taxon>Betaproteobacteria</taxon>
        <taxon>Burkholderiales</taxon>
        <taxon>Alcaligenaceae</taxon>
    </lineage>
</organism>
<feature type="transmembrane region" description="Helical" evidence="1">
    <location>
        <begin position="82"/>
        <end position="101"/>
    </location>
</feature>
<dbReference type="AlphaFoldDB" id="A0A918JIP2"/>
<feature type="transmembrane region" description="Helical" evidence="1">
    <location>
        <begin position="55"/>
        <end position="76"/>
    </location>
</feature>
<dbReference type="EMBL" id="BMYS01000004">
    <property type="protein sequence ID" value="GGW81931.1"/>
    <property type="molecule type" value="Genomic_DNA"/>
</dbReference>
<keyword evidence="1" id="KW-0812">Transmembrane</keyword>
<dbReference type="GO" id="GO:0004177">
    <property type="term" value="F:aminopeptidase activity"/>
    <property type="evidence" value="ECO:0007669"/>
    <property type="project" value="UniProtKB-KW"/>
</dbReference>
<dbReference type="RefSeq" id="WP_189384334.1">
    <property type="nucleotide sequence ID" value="NZ_BAABFY010000056.1"/>
</dbReference>
<dbReference type="Pfam" id="PF05145">
    <property type="entry name" value="AbrB"/>
    <property type="match status" value="1"/>
</dbReference>
<dbReference type="PIRSF" id="PIRSF038991">
    <property type="entry name" value="Protein_AbrB"/>
    <property type="match status" value="1"/>
</dbReference>
<gene>
    <name evidence="2" type="primary">abrB</name>
    <name evidence="2" type="ORF">GCM10011450_09840</name>
</gene>
<feature type="transmembrane region" description="Helical" evidence="1">
    <location>
        <begin position="6"/>
        <end position="35"/>
    </location>
</feature>
<comment type="caution">
    <text evidence="2">The sequence shown here is derived from an EMBL/GenBank/DDBJ whole genome shotgun (WGS) entry which is preliminary data.</text>
</comment>
<accession>A0A918JIP2</accession>
<feature type="transmembrane region" description="Helical" evidence="1">
    <location>
        <begin position="316"/>
        <end position="336"/>
    </location>
</feature>
<dbReference type="InterPro" id="IPR017516">
    <property type="entry name" value="AbrB_dup"/>
</dbReference>
<dbReference type="NCBIfam" id="TIGR03082">
    <property type="entry name" value="Gneg_AbrB_dup"/>
    <property type="match status" value="2"/>
</dbReference>
<keyword evidence="2" id="KW-0645">Protease</keyword>
<keyword evidence="2" id="KW-0378">Hydrolase</keyword>
<keyword evidence="2" id="KW-0031">Aminopeptidase</keyword>
<keyword evidence="1" id="KW-0472">Membrane</keyword>
<sequence>MFVKYLTGFLLALSGALVAVWLTIPLPWLIGSLLFTAITKTAGVNSTSHTVFRNIGQWVIGTSLGLYFTPEVLAIISGYSPFIFAGMVFAILLGINGSLILRKWGHVDFKTAWFASAIGGASEMANLAEKNHARTDLVASAHSLRMIMVVVSIPFAFKFLNISGNYPGTEALYFFNTSGFFKLIILTSITGLIFKKLSLPNPWVLGPLLVTILLTGNDTILTYLPNEISKLGQLFIGWSLGDKFGPDFFKKAPRYLSVVAISNTLNLILAFGFSYLLFIISDIPFPTLVLGNSPGGIAEMAITAKVLSLGAPVVTAFHVSRMVFVLLTTSPLYHFFEKHLKPKTSIKRRID</sequence>
<protein>
    <submittedName>
        <fullName evidence="2">Aminopeptidase</fullName>
    </submittedName>
</protein>
<evidence type="ECO:0000313" key="3">
    <source>
        <dbReference type="Proteomes" id="UP000608345"/>
    </source>
</evidence>
<reference evidence="2" key="2">
    <citation type="submission" date="2020-09" db="EMBL/GenBank/DDBJ databases">
        <authorList>
            <person name="Sun Q."/>
            <person name="Kim S."/>
        </authorList>
    </citation>
    <scope>NUCLEOTIDE SEQUENCE</scope>
    <source>
        <strain evidence="2">KCTC 23732</strain>
    </source>
</reference>
<feature type="transmembrane region" description="Helical" evidence="1">
    <location>
        <begin position="255"/>
        <end position="280"/>
    </location>
</feature>
<proteinExistence type="predicted"/>
<dbReference type="PANTHER" id="PTHR38457:SF1">
    <property type="entry name" value="REGULATOR ABRB-RELATED"/>
    <property type="match status" value="1"/>
</dbReference>
<keyword evidence="3" id="KW-1185">Reference proteome</keyword>
<dbReference type="GO" id="GO:0010468">
    <property type="term" value="P:regulation of gene expression"/>
    <property type="evidence" value="ECO:0007669"/>
    <property type="project" value="InterPro"/>
</dbReference>
<dbReference type="PANTHER" id="PTHR38457">
    <property type="entry name" value="REGULATOR ABRB-RELATED"/>
    <property type="match status" value="1"/>
</dbReference>
<keyword evidence="1" id="KW-1133">Transmembrane helix</keyword>
<dbReference type="GO" id="GO:0016020">
    <property type="term" value="C:membrane"/>
    <property type="evidence" value="ECO:0007669"/>
    <property type="project" value="InterPro"/>
</dbReference>
<evidence type="ECO:0000313" key="2">
    <source>
        <dbReference type="EMBL" id="GGW81931.1"/>
    </source>
</evidence>
<evidence type="ECO:0000256" key="1">
    <source>
        <dbReference type="SAM" id="Phobius"/>
    </source>
</evidence>